<organism evidence="2 3">
    <name type="scientific">Pseudogemmatithrix spongiicola</name>
    <dbReference type="NCBI Taxonomy" id="3062599"/>
    <lineage>
        <taxon>Bacteria</taxon>
        <taxon>Pseudomonadati</taxon>
        <taxon>Gemmatimonadota</taxon>
        <taxon>Gemmatimonadia</taxon>
        <taxon>Gemmatimonadales</taxon>
        <taxon>Gemmatimonadaceae</taxon>
        <taxon>Pseudogemmatithrix</taxon>
    </lineage>
</organism>
<evidence type="ECO:0000313" key="3">
    <source>
        <dbReference type="Proteomes" id="UP001229955"/>
    </source>
</evidence>
<sequence>MTLALPSAVQAQGRDAYLLPVPSQQQLATAVFGRSAPGIAASSPVGFGPNQGDVFAGFGFTPKAPGTGESDGSLSVGGGFFNSSEVVGLEVVLTSLSTFRSGFGSRTAAALKAHKIVRGWGVGLGVANIELNGGTDADPSIYAAATKTFSVKQDGPYFRNGSLNIGVGNGSFRFASAQQNDESGVGLFLSSSIELNNWSSAIFDFSGGTTNLGLSLVPFGKLPLVMTATMSDLTGEFGDKARLGLGAGMSWKY</sequence>
<dbReference type="EMBL" id="CP130612">
    <property type="protein sequence ID" value="WKW12447.1"/>
    <property type="molecule type" value="Genomic_DNA"/>
</dbReference>
<dbReference type="RefSeq" id="WP_367885325.1">
    <property type="nucleotide sequence ID" value="NZ_CP130612.1"/>
</dbReference>
<evidence type="ECO:0000313" key="1">
    <source>
        <dbReference type="EMBL" id="WKW12447.1"/>
    </source>
</evidence>
<protein>
    <submittedName>
        <fullName evidence="2">Uncharacterized protein</fullName>
    </submittedName>
</protein>
<dbReference type="AlphaFoldDB" id="A0AA49K0C2"/>
<proteinExistence type="predicted"/>
<accession>A0AA49Q523</accession>
<dbReference type="KEGG" id="pspc:Strain318_001737"/>
<accession>A0AA49K0C2</accession>
<reference evidence="2" key="1">
    <citation type="submission" date="2023-07" db="EMBL/GenBank/DDBJ databases">
        <authorList>
            <person name="Haufschild T."/>
            <person name="Kallscheuer N."/>
            <person name="Hammer J."/>
            <person name="Kohn T."/>
            <person name="Kabuu M."/>
            <person name="Jogler M."/>
            <person name="Wohfarth N."/>
            <person name="Heuer A."/>
            <person name="Rohde M."/>
            <person name="van Teeseling M.C.F."/>
            <person name="Jogler C."/>
        </authorList>
    </citation>
    <scope>NUCLEOTIDE SEQUENCE</scope>
    <source>
        <strain evidence="1">Strain 138</strain>
        <strain evidence="2">Strain 318</strain>
    </source>
</reference>
<gene>
    <name evidence="1" type="ORF">Strain138_001738</name>
    <name evidence="2" type="ORF">Strain318_001737</name>
</gene>
<name>A0AA49K0C2_9BACT</name>
<evidence type="ECO:0000313" key="2">
    <source>
        <dbReference type="EMBL" id="WKW15354.1"/>
    </source>
</evidence>
<dbReference type="Proteomes" id="UP001229955">
    <property type="component" value="Chromosome"/>
</dbReference>
<keyword evidence="3" id="KW-1185">Reference proteome</keyword>
<dbReference type="EMBL" id="CP130613">
    <property type="protein sequence ID" value="WKW15354.1"/>
    <property type="molecule type" value="Genomic_DNA"/>
</dbReference>